<keyword evidence="2" id="KW-1185">Reference proteome</keyword>
<reference evidence="1 2" key="1">
    <citation type="submission" date="2014-01" db="EMBL/GenBank/DDBJ databases">
        <title>Actinotalea ferrariae CF5-4.</title>
        <authorList>
            <person name="Chen F."/>
            <person name="Li Y."/>
            <person name="Wang G."/>
        </authorList>
    </citation>
    <scope>NUCLEOTIDE SEQUENCE [LARGE SCALE GENOMIC DNA]</scope>
    <source>
        <strain evidence="1 2">CF5-4</strain>
    </source>
</reference>
<dbReference type="InterPro" id="IPR046000">
    <property type="entry name" value="DUF5956"/>
</dbReference>
<name>A0A021VL02_9CELL</name>
<evidence type="ECO:0000313" key="2">
    <source>
        <dbReference type="Proteomes" id="UP000019753"/>
    </source>
</evidence>
<accession>A0A021VL02</accession>
<dbReference type="OrthoDB" id="4476365at2"/>
<sequence>MDAWYQLVDADPGLGSWVDLPPTGWGALVALLAGKGRARLVPAQPTLVKEVCTDAGGRQAVRYVEQTEQERDELAVDVASYLARYGFAPPPARVLWQLWLPAGHSFAEVEEALIQAQMSVADGDLEGEVAALRTALGSVLGNQSQSH</sequence>
<gene>
    <name evidence="1" type="ORF">N866_14875</name>
</gene>
<proteinExistence type="predicted"/>
<comment type="caution">
    <text evidence="1">The sequence shown here is derived from an EMBL/GenBank/DDBJ whole genome shotgun (WGS) entry which is preliminary data.</text>
</comment>
<protein>
    <submittedName>
        <fullName evidence="1">Uncharacterized protein</fullName>
    </submittedName>
</protein>
<dbReference type="Proteomes" id="UP000019753">
    <property type="component" value="Unassembled WGS sequence"/>
</dbReference>
<organism evidence="1 2">
    <name type="scientific">Actinotalea ferrariae CF5-4</name>
    <dbReference type="NCBI Taxonomy" id="948458"/>
    <lineage>
        <taxon>Bacteria</taxon>
        <taxon>Bacillati</taxon>
        <taxon>Actinomycetota</taxon>
        <taxon>Actinomycetes</taxon>
        <taxon>Micrococcales</taxon>
        <taxon>Cellulomonadaceae</taxon>
        <taxon>Actinotalea</taxon>
    </lineage>
</organism>
<dbReference type="RefSeq" id="WP_034229609.1">
    <property type="nucleotide sequence ID" value="NZ_AXCW01000445.1"/>
</dbReference>
<evidence type="ECO:0000313" key="1">
    <source>
        <dbReference type="EMBL" id="EYR61864.1"/>
    </source>
</evidence>
<dbReference type="AlphaFoldDB" id="A0A021VL02"/>
<dbReference type="Pfam" id="PF19381">
    <property type="entry name" value="DUF5956"/>
    <property type="match status" value="1"/>
</dbReference>
<dbReference type="EMBL" id="AXCW01000445">
    <property type="protein sequence ID" value="EYR61864.1"/>
    <property type="molecule type" value="Genomic_DNA"/>
</dbReference>